<comment type="caution">
    <text evidence="1">The sequence shown here is derived from an EMBL/GenBank/DDBJ whole genome shotgun (WGS) entry which is preliminary data.</text>
</comment>
<feature type="non-terminal residue" evidence="1">
    <location>
        <position position="1"/>
    </location>
</feature>
<feature type="non-terminal residue" evidence="1">
    <location>
        <position position="31"/>
    </location>
</feature>
<proteinExistence type="predicted"/>
<name>X1RN77_9ZZZZ</name>
<protein>
    <submittedName>
        <fullName evidence="1">Uncharacterized protein</fullName>
    </submittedName>
</protein>
<dbReference type="AlphaFoldDB" id="X1RN77"/>
<sequence length="31" mass="3528">HSAIETGLSSKRMGLKNIVVVKKGRERQYLE</sequence>
<evidence type="ECO:0000313" key="1">
    <source>
        <dbReference type="EMBL" id="GAI64620.1"/>
    </source>
</evidence>
<accession>X1RN77</accession>
<organism evidence="1">
    <name type="scientific">marine sediment metagenome</name>
    <dbReference type="NCBI Taxonomy" id="412755"/>
    <lineage>
        <taxon>unclassified sequences</taxon>
        <taxon>metagenomes</taxon>
        <taxon>ecological metagenomes</taxon>
    </lineage>
</organism>
<gene>
    <name evidence="1" type="ORF">S06H3_67156</name>
</gene>
<dbReference type="EMBL" id="BARV01046291">
    <property type="protein sequence ID" value="GAI64620.1"/>
    <property type="molecule type" value="Genomic_DNA"/>
</dbReference>
<reference evidence="1" key="1">
    <citation type="journal article" date="2014" name="Front. Microbiol.">
        <title>High frequency of phylogenetically diverse reductive dehalogenase-homologous genes in deep subseafloor sedimentary metagenomes.</title>
        <authorList>
            <person name="Kawai M."/>
            <person name="Futagami T."/>
            <person name="Toyoda A."/>
            <person name="Takaki Y."/>
            <person name="Nishi S."/>
            <person name="Hori S."/>
            <person name="Arai W."/>
            <person name="Tsubouchi T."/>
            <person name="Morono Y."/>
            <person name="Uchiyama I."/>
            <person name="Ito T."/>
            <person name="Fujiyama A."/>
            <person name="Inagaki F."/>
            <person name="Takami H."/>
        </authorList>
    </citation>
    <scope>NUCLEOTIDE SEQUENCE</scope>
    <source>
        <strain evidence="1">Expedition CK06-06</strain>
    </source>
</reference>